<name>A0ABQ1PF18_9BACI</name>
<proteinExistence type="predicted"/>
<comment type="caution">
    <text evidence="2">The sequence shown here is derived from an EMBL/GenBank/DDBJ whole genome shotgun (WGS) entry which is preliminary data.</text>
</comment>
<evidence type="ECO:0008006" key="4">
    <source>
        <dbReference type="Google" id="ProtNLM"/>
    </source>
</evidence>
<feature type="region of interest" description="Disordered" evidence="1">
    <location>
        <begin position="1"/>
        <end position="83"/>
    </location>
</feature>
<organism evidence="2 3">
    <name type="scientific">Thalassobacillus devorans</name>
    <dbReference type="NCBI Taxonomy" id="279813"/>
    <lineage>
        <taxon>Bacteria</taxon>
        <taxon>Bacillati</taxon>
        <taxon>Bacillota</taxon>
        <taxon>Bacilli</taxon>
        <taxon>Bacillales</taxon>
        <taxon>Bacillaceae</taxon>
        <taxon>Thalassobacillus</taxon>
    </lineage>
</organism>
<evidence type="ECO:0000313" key="2">
    <source>
        <dbReference type="EMBL" id="GGC95901.1"/>
    </source>
</evidence>
<dbReference type="Proteomes" id="UP000619534">
    <property type="component" value="Unassembled WGS sequence"/>
</dbReference>
<dbReference type="EMBL" id="BMCJ01000005">
    <property type="protein sequence ID" value="GGC95901.1"/>
    <property type="molecule type" value="Genomic_DNA"/>
</dbReference>
<reference evidence="3" key="1">
    <citation type="journal article" date="2019" name="Int. J. Syst. Evol. Microbiol.">
        <title>The Global Catalogue of Microorganisms (GCM) 10K type strain sequencing project: providing services to taxonomists for standard genome sequencing and annotation.</title>
        <authorList>
            <consortium name="The Broad Institute Genomics Platform"/>
            <consortium name="The Broad Institute Genome Sequencing Center for Infectious Disease"/>
            <person name="Wu L."/>
            <person name="Ma J."/>
        </authorList>
    </citation>
    <scope>NUCLEOTIDE SEQUENCE [LARGE SCALE GENOMIC DNA]</scope>
    <source>
        <strain evidence="3">CCM 7282</strain>
    </source>
</reference>
<evidence type="ECO:0000313" key="3">
    <source>
        <dbReference type="Proteomes" id="UP000619534"/>
    </source>
</evidence>
<feature type="compositionally biased region" description="Basic and acidic residues" evidence="1">
    <location>
        <begin position="1"/>
        <end position="24"/>
    </location>
</feature>
<gene>
    <name evidence="2" type="ORF">GCM10007216_28340</name>
</gene>
<dbReference type="RefSeq" id="WP_062443199.1">
    <property type="nucleotide sequence ID" value="NZ_BMCJ01000005.1"/>
</dbReference>
<accession>A0ABQ1PF18</accession>
<keyword evidence="3" id="KW-1185">Reference proteome</keyword>
<protein>
    <recommendedName>
        <fullName evidence="4">DUF4025 domain-containing protein</fullName>
    </recommendedName>
</protein>
<evidence type="ECO:0000256" key="1">
    <source>
        <dbReference type="SAM" id="MobiDB-lite"/>
    </source>
</evidence>
<sequence length="83" mass="9355">MDDKAKKRKLEVETRDNKEIELETAHPGLEDYSVQNDNFAPGENRYLNEQPGDRAEFSEELADGGERDELARRQSGNNCGGLS</sequence>